<comment type="caution">
    <text evidence="2">The sequence shown here is derived from an EMBL/GenBank/DDBJ whole genome shotgun (WGS) entry which is preliminary data.</text>
</comment>
<evidence type="ECO:0000313" key="2">
    <source>
        <dbReference type="EMBL" id="GER47074.1"/>
    </source>
</evidence>
<gene>
    <name evidence="2" type="ORF">STAS_24136</name>
</gene>
<dbReference type="AlphaFoldDB" id="A0A5A7QP96"/>
<protein>
    <submittedName>
        <fullName evidence="2">Methylmalonyl-CoA mutase N-terminal domain-containing protein</fullName>
    </submittedName>
</protein>
<evidence type="ECO:0000313" key="3">
    <source>
        <dbReference type="Proteomes" id="UP000325081"/>
    </source>
</evidence>
<name>A0A5A7QP96_STRAF</name>
<reference evidence="3" key="1">
    <citation type="journal article" date="2019" name="Curr. Biol.">
        <title>Genome Sequence of Striga asiatica Provides Insight into the Evolution of Plant Parasitism.</title>
        <authorList>
            <person name="Yoshida S."/>
            <person name="Kim S."/>
            <person name="Wafula E.K."/>
            <person name="Tanskanen J."/>
            <person name="Kim Y.M."/>
            <person name="Honaas L."/>
            <person name="Yang Z."/>
            <person name="Spallek T."/>
            <person name="Conn C.E."/>
            <person name="Ichihashi Y."/>
            <person name="Cheong K."/>
            <person name="Cui S."/>
            <person name="Der J.P."/>
            <person name="Gundlach H."/>
            <person name="Jiao Y."/>
            <person name="Hori C."/>
            <person name="Ishida J.K."/>
            <person name="Kasahara H."/>
            <person name="Kiba T."/>
            <person name="Kim M.S."/>
            <person name="Koo N."/>
            <person name="Laohavisit A."/>
            <person name="Lee Y.H."/>
            <person name="Lumba S."/>
            <person name="McCourt P."/>
            <person name="Mortimer J.C."/>
            <person name="Mutuku J.M."/>
            <person name="Nomura T."/>
            <person name="Sasaki-Sekimoto Y."/>
            <person name="Seto Y."/>
            <person name="Wang Y."/>
            <person name="Wakatake T."/>
            <person name="Sakakibara H."/>
            <person name="Demura T."/>
            <person name="Yamaguchi S."/>
            <person name="Yoneyama K."/>
            <person name="Manabe R.I."/>
            <person name="Nelson D.C."/>
            <person name="Schulman A.H."/>
            <person name="Timko M.P."/>
            <person name="dePamphilis C.W."/>
            <person name="Choi D."/>
            <person name="Shirasu K."/>
        </authorList>
    </citation>
    <scope>NUCLEOTIDE SEQUENCE [LARGE SCALE GENOMIC DNA]</scope>
    <source>
        <strain evidence="3">cv. UVA1</strain>
    </source>
</reference>
<proteinExistence type="predicted"/>
<accession>A0A5A7QP96</accession>
<dbReference type="Proteomes" id="UP000325081">
    <property type="component" value="Unassembled WGS sequence"/>
</dbReference>
<feature type="region of interest" description="Disordered" evidence="1">
    <location>
        <begin position="111"/>
        <end position="131"/>
    </location>
</feature>
<dbReference type="EMBL" id="BKCP01007737">
    <property type="protein sequence ID" value="GER47074.1"/>
    <property type="molecule type" value="Genomic_DNA"/>
</dbReference>
<evidence type="ECO:0000256" key="1">
    <source>
        <dbReference type="SAM" id="MobiDB-lite"/>
    </source>
</evidence>
<feature type="compositionally biased region" description="Basic and acidic residues" evidence="1">
    <location>
        <begin position="113"/>
        <end position="131"/>
    </location>
</feature>
<keyword evidence="3" id="KW-1185">Reference proteome</keyword>
<organism evidence="2 3">
    <name type="scientific">Striga asiatica</name>
    <name type="common">Asiatic witchweed</name>
    <name type="synonym">Buchnera asiatica</name>
    <dbReference type="NCBI Taxonomy" id="4170"/>
    <lineage>
        <taxon>Eukaryota</taxon>
        <taxon>Viridiplantae</taxon>
        <taxon>Streptophyta</taxon>
        <taxon>Embryophyta</taxon>
        <taxon>Tracheophyta</taxon>
        <taxon>Spermatophyta</taxon>
        <taxon>Magnoliopsida</taxon>
        <taxon>eudicotyledons</taxon>
        <taxon>Gunneridae</taxon>
        <taxon>Pentapetalae</taxon>
        <taxon>asterids</taxon>
        <taxon>lamiids</taxon>
        <taxon>Lamiales</taxon>
        <taxon>Orobanchaceae</taxon>
        <taxon>Buchnereae</taxon>
        <taxon>Striga</taxon>
    </lineage>
</organism>
<sequence>MPTFPLHFWPMSLLPRTNEHETITARPRPLTNRSPAYIHTFTENTVRHPKTDMMRHDRANMFFWPRLESANMEGAGQLIRQLRKKDKAGRPWTIGLAHWRAHWDTVDECTGEFQDHEPSGSRHMSEHATRD</sequence>